<sequence length="100" mass="11197">MQILKAIEVQQAWRWQVQSLGAPDERCKSMLPPIHLVDYSPLEASVCRGTDFVIVRELAGGILPRRDASLVTRQGKNTEEAKTVEVSDEIVHQLTSILKT</sequence>
<accession>A0A9N9U295</accession>
<name>A0A9N9U295_9HYPO</name>
<evidence type="ECO:0000313" key="1">
    <source>
        <dbReference type="EMBL" id="CAG9972431.1"/>
    </source>
</evidence>
<protein>
    <submittedName>
        <fullName evidence="1">Uncharacterized protein</fullName>
    </submittedName>
</protein>
<dbReference type="Proteomes" id="UP000754883">
    <property type="component" value="Unassembled WGS sequence"/>
</dbReference>
<dbReference type="EMBL" id="CABFNO020001240">
    <property type="protein sequence ID" value="CAG9972431.1"/>
    <property type="molecule type" value="Genomic_DNA"/>
</dbReference>
<comment type="caution">
    <text evidence="1">The sequence shown here is derived from an EMBL/GenBank/DDBJ whole genome shotgun (WGS) entry which is preliminary data.</text>
</comment>
<reference evidence="1 2" key="2">
    <citation type="submission" date="2021-10" db="EMBL/GenBank/DDBJ databases">
        <authorList>
            <person name="Piombo E."/>
        </authorList>
    </citation>
    <scope>NUCLEOTIDE SEQUENCE [LARGE SCALE GENOMIC DNA]</scope>
</reference>
<dbReference type="AlphaFoldDB" id="A0A9N9U295"/>
<organism evidence="1 2">
    <name type="scientific">Clonostachys byssicola</name>
    <dbReference type="NCBI Taxonomy" id="160290"/>
    <lineage>
        <taxon>Eukaryota</taxon>
        <taxon>Fungi</taxon>
        <taxon>Dikarya</taxon>
        <taxon>Ascomycota</taxon>
        <taxon>Pezizomycotina</taxon>
        <taxon>Sordariomycetes</taxon>
        <taxon>Hypocreomycetidae</taxon>
        <taxon>Hypocreales</taxon>
        <taxon>Bionectriaceae</taxon>
        <taxon>Clonostachys</taxon>
    </lineage>
</organism>
<gene>
    <name evidence="1" type="ORF">CBYS24578_00001014</name>
</gene>
<evidence type="ECO:0000313" key="2">
    <source>
        <dbReference type="Proteomes" id="UP000754883"/>
    </source>
</evidence>
<reference evidence="2" key="1">
    <citation type="submission" date="2019-06" db="EMBL/GenBank/DDBJ databases">
        <authorList>
            <person name="Broberg M."/>
        </authorList>
    </citation>
    <scope>NUCLEOTIDE SEQUENCE [LARGE SCALE GENOMIC DNA]</scope>
</reference>
<proteinExistence type="predicted"/>
<keyword evidence="2" id="KW-1185">Reference proteome</keyword>